<keyword evidence="2" id="KW-1185">Reference proteome</keyword>
<dbReference type="EMBL" id="BLAE01000007">
    <property type="protein sequence ID" value="GES07732.1"/>
    <property type="molecule type" value="Genomic_DNA"/>
</dbReference>
<organism evidence="1 2">
    <name type="scientific">Acrocarpospora macrocephala</name>
    <dbReference type="NCBI Taxonomy" id="150177"/>
    <lineage>
        <taxon>Bacteria</taxon>
        <taxon>Bacillati</taxon>
        <taxon>Actinomycetota</taxon>
        <taxon>Actinomycetes</taxon>
        <taxon>Streptosporangiales</taxon>
        <taxon>Streptosporangiaceae</taxon>
        <taxon>Acrocarpospora</taxon>
    </lineage>
</organism>
<comment type="caution">
    <text evidence="1">The sequence shown here is derived from an EMBL/GenBank/DDBJ whole genome shotgun (WGS) entry which is preliminary data.</text>
</comment>
<dbReference type="Proteomes" id="UP000331127">
    <property type="component" value="Unassembled WGS sequence"/>
</dbReference>
<dbReference type="RefSeq" id="WP_155353414.1">
    <property type="nucleotide sequence ID" value="NZ_BAAAHL010000041.1"/>
</dbReference>
<proteinExistence type="predicted"/>
<evidence type="ECO:0000313" key="1">
    <source>
        <dbReference type="EMBL" id="GES07732.1"/>
    </source>
</evidence>
<name>A0A5M3WHX4_9ACTN</name>
<sequence>MIRSLVKAGVAAGAVTAAYALFLRKWSLTWGATPEEAGRELPGDELLPPPCLISTRAVTIGATTDAVWPWLVQMGSGRAGAYTYDWIENLLGLNMHSADKILPEYQDLKVGDKLPLGDKGPVMCAEIVEPGRALVFRSGDGTWVWAFILLAQGKTTRLISRNRISTPAARPSAKLLNLLIVEPGSLIMERKMLLGIRDRADRTTPEGTGVQI</sequence>
<gene>
    <name evidence="1" type="ORF">Amac_013270</name>
</gene>
<evidence type="ECO:0000313" key="2">
    <source>
        <dbReference type="Proteomes" id="UP000331127"/>
    </source>
</evidence>
<dbReference type="OrthoDB" id="3255669at2"/>
<accession>A0A5M3WHX4</accession>
<evidence type="ECO:0008006" key="3">
    <source>
        <dbReference type="Google" id="ProtNLM"/>
    </source>
</evidence>
<dbReference type="AlphaFoldDB" id="A0A5M3WHX4"/>
<protein>
    <recommendedName>
        <fullName evidence="3">SRPBCC family protein</fullName>
    </recommendedName>
</protein>
<reference evidence="1 2" key="1">
    <citation type="submission" date="2019-10" db="EMBL/GenBank/DDBJ databases">
        <title>Whole genome shotgun sequence of Acrocarpospora macrocephala NBRC 16266.</title>
        <authorList>
            <person name="Ichikawa N."/>
            <person name="Kimura A."/>
            <person name="Kitahashi Y."/>
            <person name="Komaki H."/>
            <person name="Oguchi A."/>
        </authorList>
    </citation>
    <scope>NUCLEOTIDE SEQUENCE [LARGE SCALE GENOMIC DNA]</scope>
    <source>
        <strain evidence="1 2">NBRC 16266</strain>
    </source>
</reference>